<reference evidence="2 3" key="2">
    <citation type="submission" date="2014-05" db="EMBL/GenBank/DDBJ databases">
        <title>Genome sequence of the 3-chlorobenzoate degrading bacterium Pseudomonas knackmussii B13 shows multiple evidence for horizontal gene transfer.</title>
        <authorList>
            <person name="Miyazaki R."/>
            <person name="Bertelli C."/>
            <person name="Falquet L."/>
            <person name="Robinson-Rechavi M."/>
            <person name="Gharib W."/>
            <person name="Roy S."/>
            <person name="Van der Meer J.R."/>
        </authorList>
    </citation>
    <scope>NUCLEOTIDE SEQUENCE [LARGE SCALE GENOMIC DNA]</scope>
    <source>
        <strain evidence="2 3">B13</strain>
    </source>
</reference>
<dbReference type="STRING" id="1301098.PKB_0786"/>
<feature type="domain" description="Bacteriophage phiJL001 Gp84 C-terminal" evidence="1">
    <location>
        <begin position="191"/>
        <end position="263"/>
    </location>
</feature>
<dbReference type="PATRIC" id="fig|1301098.3.peg.789"/>
<reference evidence="2 3" key="1">
    <citation type="submission" date="2013-03" db="EMBL/GenBank/DDBJ databases">
        <authorList>
            <person name="Linke B."/>
        </authorList>
    </citation>
    <scope>NUCLEOTIDE SEQUENCE [LARGE SCALE GENOMIC DNA]</scope>
    <source>
        <strain evidence="2 3">B13</strain>
    </source>
</reference>
<dbReference type="OrthoDB" id="6872689at2"/>
<dbReference type="Pfam" id="PF09356">
    <property type="entry name" value="Phage_BR0599"/>
    <property type="match status" value="1"/>
</dbReference>
<dbReference type="RefSeq" id="WP_043249187.1">
    <property type="nucleotide sequence ID" value="NZ_HG322950.1"/>
</dbReference>
<dbReference type="EMBL" id="HG322950">
    <property type="protein sequence ID" value="CDF82154.1"/>
    <property type="molecule type" value="Genomic_DNA"/>
</dbReference>
<keyword evidence="3" id="KW-1185">Reference proteome</keyword>
<protein>
    <recommendedName>
        <fullName evidence="1">Bacteriophage phiJL001 Gp84 C-terminal domain-containing protein</fullName>
    </recommendedName>
</protein>
<accession>A0A024HC46</accession>
<proteinExistence type="predicted"/>
<dbReference type="eggNOG" id="COG5449">
    <property type="taxonomic scope" value="Bacteria"/>
</dbReference>
<dbReference type="Proteomes" id="UP000025241">
    <property type="component" value="Chromosome I"/>
</dbReference>
<name>A0A024HC46_PSEKB</name>
<sequence>MTSESRESSWDQGKPVAFFRFTRKTRNWFYTSSDRDEVLLGDTYLRASISRTAIRQGSERARLNITITLPSTLPVAENWRPYPSIDPIAVTCFIRHVGEDDALVDWVGRVTAPKFLGATLELTCEPTQTRAKKMGEQRAWQRGCGLELYSQGPGLCNVDRSLHAVAATITAVDRLNVTALEFGLVANRRLAGGYIEWAEPDGLMEYRTIKQHNGSVITLDYGAADLLAGKAITAYPGCAHTWSDCAYFGTRDRYGGDIYMPVQNPYSGDPVW</sequence>
<organism evidence="2 3">
    <name type="scientific">Pseudomonas knackmussii (strain DSM 6978 / CCUG 54928 / LMG 23759 / B13)</name>
    <dbReference type="NCBI Taxonomy" id="1301098"/>
    <lineage>
        <taxon>Bacteria</taxon>
        <taxon>Pseudomonadati</taxon>
        <taxon>Pseudomonadota</taxon>
        <taxon>Gammaproteobacteria</taxon>
        <taxon>Pseudomonadales</taxon>
        <taxon>Pseudomonadaceae</taxon>
        <taxon>Pseudomonas</taxon>
    </lineage>
</organism>
<dbReference type="InterPro" id="IPR018964">
    <property type="entry name" value="Phage_phiJL001_Gp84_C"/>
</dbReference>
<evidence type="ECO:0000313" key="2">
    <source>
        <dbReference type="EMBL" id="CDF82154.1"/>
    </source>
</evidence>
<dbReference type="HOGENOM" id="CLU_082042_0_0_6"/>
<dbReference type="AlphaFoldDB" id="A0A024HC46"/>
<dbReference type="KEGG" id="pkc:PKB_0786"/>
<evidence type="ECO:0000259" key="1">
    <source>
        <dbReference type="Pfam" id="PF09356"/>
    </source>
</evidence>
<evidence type="ECO:0000313" key="3">
    <source>
        <dbReference type="Proteomes" id="UP000025241"/>
    </source>
</evidence>
<gene>
    <name evidence="2" type="ORF">PKB_0786</name>
</gene>